<name>A0A7S3PY82_9STRA</name>
<sequence>MGSAASQCICPPKGEYRGNGKHDIINLKGKVLMKLEHAKRSNREAIVELSGLSGHPNYIPRLAEWAAVDRRRDDEVYVFSYRHKGGEFSSTDGMGDRYLSANYEWALDYLDNKDNADIGWVDILCTCHDEETLMDAFGYMGDLYLNNKVVNNYMTSPTTFAEVQTRGWIYQESAFPAIDVEGSGWNDEAWSDISHYRVVADLILRRGFQGLVKTQALDVKDIKNKFNKIVEKEKAKPKKNERQREWWENVERYIDMICDPVGLGIALDLYGLHELADKVDTDVGIAPVVVTQLQELTQSCYNAVVAELKSSLRIQAASSLLGYFAVGAIKGFLSSELAMESDRDAAVFGVLRVLSNYVDLDQSNLSEEVSEDEDAVDSILKYIWTLAYPKGEIIASPVRSASHCLAGLGSVEAIEGDSITPHIPHLSTFVPHLPVDKNENGAKLFIGTTRLYQDQECSVEIYADENKAVLAIRIIPKSYWNYDEVVARVPKRGTKHIIR</sequence>
<dbReference type="AlphaFoldDB" id="A0A7S3PY82"/>
<dbReference type="EMBL" id="HBIO01005934">
    <property type="protein sequence ID" value="CAE0459438.1"/>
    <property type="molecule type" value="Transcribed_RNA"/>
</dbReference>
<gene>
    <name evidence="1" type="ORF">CDEB00056_LOCUS4279</name>
</gene>
<reference evidence="1" key="1">
    <citation type="submission" date="2021-01" db="EMBL/GenBank/DDBJ databases">
        <authorList>
            <person name="Corre E."/>
            <person name="Pelletier E."/>
            <person name="Niang G."/>
            <person name="Scheremetjew M."/>
            <person name="Finn R."/>
            <person name="Kale V."/>
            <person name="Holt S."/>
            <person name="Cochrane G."/>
            <person name="Meng A."/>
            <person name="Brown T."/>
            <person name="Cohen L."/>
        </authorList>
    </citation>
    <scope>NUCLEOTIDE SEQUENCE</scope>
    <source>
        <strain evidence="1">MM31A-1</strain>
    </source>
</reference>
<accession>A0A7S3PY82</accession>
<evidence type="ECO:0000313" key="1">
    <source>
        <dbReference type="EMBL" id="CAE0459438.1"/>
    </source>
</evidence>
<protein>
    <submittedName>
        <fullName evidence="1">Uncharacterized protein</fullName>
    </submittedName>
</protein>
<organism evidence="1">
    <name type="scientific">Chaetoceros debilis</name>
    <dbReference type="NCBI Taxonomy" id="122233"/>
    <lineage>
        <taxon>Eukaryota</taxon>
        <taxon>Sar</taxon>
        <taxon>Stramenopiles</taxon>
        <taxon>Ochrophyta</taxon>
        <taxon>Bacillariophyta</taxon>
        <taxon>Coscinodiscophyceae</taxon>
        <taxon>Chaetocerotophycidae</taxon>
        <taxon>Chaetocerotales</taxon>
        <taxon>Chaetocerotaceae</taxon>
        <taxon>Chaetoceros</taxon>
    </lineage>
</organism>
<proteinExistence type="predicted"/>